<dbReference type="AlphaFoldDB" id="A0A0E9XWQ9"/>
<proteinExistence type="predicted"/>
<name>A0A0E9XWQ9_ANGAN</name>
<dbReference type="EMBL" id="GBXM01002434">
    <property type="protein sequence ID" value="JAI06144.1"/>
    <property type="molecule type" value="Transcribed_RNA"/>
</dbReference>
<sequence>MIRPMINVFLYLQNVPIQKPKEYNH</sequence>
<evidence type="ECO:0000313" key="1">
    <source>
        <dbReference type="EMBL" id="JAI06144.1"/>
    </source>
</evidence>
<organism evidence="1">
    <name type="scientific">Anguilla anguilla</name>
    <name type="common">European freshwater eel</name>
    <name type="synonym">Muraena anguilla</name>
    <dbReference type="NCBI Taxonomy" id="7936"/>
    <lineage>
        <taxon>Eukaryota</taxon>
        <taxon>Metazoa</taxon>
        <taxon>Chordata</taxon>
        <taxon>Craniata</taxon>
        <taxon>Vertebrata</taxon>
        <taxon>Euteleostomi</taxon>
        <taxon>Actinopterygii</taxon>
        <taxon>Neopterygii</taxon>
        <taxon>Teleostei</taxon>
        <taxon>Anguilliformes</taxon>
        <taxon>Anguillidae</taxon>
        <taxon>Anguilla</taxon>
    </lineage>
</organism>
<reference evidence="1" key="1">
    <citation type="submission" date="2014-11" db="EMBL/GenBank/DDBJ databases">
        <authorList>
            <person name="Amaro Gonzalez C."/>
        </authorList>
    </citation>
    <scope>NUCLEOTIDE SEQUENCE</scope>
</reference>
<accession>A0A0E9XWQ9</accession>
<protein>
    <submittedName>
        <fullName evidence="1">Uncharacterized protein</fullName>
    </submittedName>
</protein>
<reference evidence="1" key="2">
    <citation type="journal article" date="2015" name="Fish Shellfish Immunol.">
        <title>Early steps in the European eel (Anguilla anguilla)-Vibrio vulnificus interaction in the gills: Role of the RtxA13 toxin.</title>
        <authorList>
            <person name="Callol A."/>
            <person name="Pajuelo D."/>
            <person name="Ebbesson L."/>
            <person name="Teles M."/>
            <person name="MacKenzie S."/>
            <person name="Amaro C."/>
        </authorList>
    </citation>
    <scope>NUCLEOTIDE SEQUENCE</scope>
</reference>